<reference evidence="14 15" key="1">
    <citation type="submission" date="2014-04" db="EMBL/GenBank/DDBJ databases">
        <authorList>
            <consortium name="DOE Joint Genome Institute"/>
            <person name="Kuo A."/>
            <person name="Ruytinx J."/>
            <person name="Rineau F."/>
            <person name="Colpaert J."/>
            <person name="Kohler A."/>
            <person name="Nagy L.G."/>
            <person name="Floudas D."/>
            <person name="Copeland A."/>
            <person name="Barry K.W."/>
            <person name="Cichocki N."/>
            <person name="Veneault-Fourrey C."/>
            <person name="LaButti K."/>
            <person name="Lindquist E.A."/>
            <person name="Lipzen A."/>
            <person name="Lundell T."/>
            <person name="Morin E."/>
            <person name="Murat C."/>
            <person name="Sun H."/>
            <person name="Tunlid A."/>
            <person name="Henrissat B."/>
            <person name="Grigoriev I.V."/>
            <person name="Hibbett D.S."/>
            <person name="Martin F."/>
            <person name="Nordberg H.P."/>
            <person name="Cantor M.N."/>
            <person name="Hua S.X."/>
        </authorList>
    </citation>
    <scope>NUCLEOTIDE SEQUENCE [LARGE SCALE GENOMIC DNA]</scope>
    <source>
        <strain evidence="14 15">UH-Slu-Lm8-n1</strain>
    </source>
</reference>
<evidence type="ECO:0000256" key="2">
    <source>
        <dbReference type="ARBA" id="ARBA00004687"/>
    </source>
</evidence>
<keyword evidence="15" id="KW-1185">Reference proteome</keyword>
<name>A0A0D0C2X0_9AGAM</name>
<evidence type="ECO:0000256" key="7">
    <source>
        <dbReference type="ARBA" id="ARBA00022679"/>
    </source>
</evidence>
<evidence type="ECO:0000256" key="4">
    <source>
        <dbReference type="ARBA" id="ARBA00013797"/>
    </source>
</evidence>
<dbReference type="PANTHER" id="PTHR12886">
    <property type="entry name" value="PIG-M MANNOSYLTRANSFERASE"/>
    <property type="match status" value="1"/>
</dbReference>
<keyword evidence="8 13" id="KW-0812">Transmembrane</keyword>
<feature type="transmembrane region" description="Helical" evidence="13">
    <location>
        <begin position="251"/>
        <end position="278"/>
    </location>
</feature>
<comment type="function">
    <text evidence="12 13">Mannosyltransferase involved in glycosylphosphatidylinositol-anchor biosynthesis. Transfers the first alpha-1,4-mannose to GlcN-acyl-PI during GPI precursor assembly. Required for cell wall integrity.</text>
</comment>
<keyword evidence="5 13" id="KW-0337">GPI-anchor biosynthesis</keyword>
<dbReference type="Pfam" id="PF05007">
    <property type="entry name" value="Mannosyl_trans"/>
    <property type="match status" value="1"/>
</dbReference>
<feature type="transmembrane region" description="Helical" evidence="13">
    <location>
        <begin position="362"/>
        <end position="385"/>
    </location>
</feature>
<dbReference type="EMBL" id="KN835133">
    <property type="protein sequence ID" value="KIK49248.1"/>
    <property type="molecule type" value="Genomic_DNA"/>
</dbReference>
<dbReference type="GO" id="GO:0051751">
    <property type="term" value="F:alpha-1,4-mannosyltransferase activity"/>
    <property type="evidence" value="ECO:0007669"/>
    <property type="project" value="InterPro"/>
</dbReference>
<dbReference type="InterPro" id="IPR007704">
    <property type="entry name" value="PIG-M"/>
</dbReference>
<evidence type="ECO:0000313" key="15">
    <source>
        <dbReference type="Proteomes" id="UP000054485"/>
    </source>
</evidence>
<reference evidence="15" key="2">
    <citation type="submission" date="2015-01" db="EMBL/GenBank/DDBJ databases">
        <title>Evolutionary Origins and Diversification of the Mycorrhizal Mutualists.</title>
        <authorList>
            <consortium name="DOE Joint Genome Institute"/>
            <consortium name="Mycorrhizal Genomics Consortium"/>
            <person name="Kohler A."/>
            <person name="Kuo A."/>
            <person name="Nagy L.G."/>
            <person name="Floudas D."/>
            <person name="Copeland A."/>
            <person name="Barry K.W."/>
            <person name="Cichocki N."/>
            <person name="Veneault-Fourrey C."/>
            <person name="LaButti K."/>
            <person name="Lindquist E.A."/>
            <person name="Lipzen A."/>
            <person name="Lundell T."/>
            <person name="Morin E."/>
            <person name="Murat C."/>
            <person name="Riley R."/>
            <person name="Ohm R."/>
            <person name="Sun H."/>
            <person name="Tunlid A."/>
            <person name="Henrissat B."/>
            <person name="Grigoriev I.V."/>
            <person name="Hibbett D.S."/>
            <person name="Martin F."/>
        </authorList>
    </citation>
    <scope>NUCLEOTIDE SEQUENCE [LARGE SCALE GENOMIC DNA]</scope>
    <source>
        <strain evidence="15">UH-Slu-Lm8-n1</strain>
    </source>
</reference>
<evidence type="ECO:0000256" key="3">
    <source>
        <dbReference type="ARBA" id="ARBA00011071"/>
    </source>
</evidence>
<dbReference type="OrthoDB" id="1741594at2759"/>
<dbReference type="GO" id="GO:1990529">
    <property type="term" value="C:glycosylphosphatidylinositol-mannosyltransferase I complex"/>
    <property type="evidence" value="ECO:0007669"/>
    <property type="project" value="TreeGrafter"/>
</dbReference>
<dbReference type="GO" id="GO:0006506">
    <property type="term" value="P:GPI anchor biosynthetic process"/>
    <property type="evidence" value="ECO:0007669"/>
    <property type="project" value="UniProtKB-UniPathway"/>
</dbReference>
<keyword evidence="10 13" id="KW-1133">Transmembrane helix</keyword>
<evidence type="ECO:0000256" key="6">
    <source>
        <dbReference type="ARBA" id="ARBA00022676"/>
    </source>
</evidence>
<dbReference type="AlphaFoldDB" id="A0A0D0C2X0"/>
<evidence type="ECO:0000313" key="14">
    <source>
        <dbReference type="EMBL" id="KIK49248.1"/>
    </source>
</evidence>
<organism evidence="14 15">
    <name type="scientific">Suillus luteus UH-Slu-Lm8-n1</name>
    <dbReference type="NCBI Taxonomy" id="930992"/>
    <lineage>
        <taxon>Eukaryota</taxon>
        <taxon>Fungi</taxon>
        <taxon>Dikarya</taxon>
        <taxon>Basidiomycota</taxon>
        <taxon>Agaricomycotina</taxon>
        <taxon>Agaricomycetes</taxon>
        <taxon>Agaricomycetidae</taxon>
        <taxon>Boletales</taxon>
        <taxon>Suillineae</taxon>
        <taxon>Suillaceae</taxon>
        <taxon>Suillus</taxon>
    </lineage>
</organism>
<feature type="transmembrane region" description="Helical" evidence="13">
    <location>
        <begin position="431"/>
        <end position="452"/>
    </location>
</feature>
<evidence type="ECO:0000256" key="10">
    <source>
        <dbReference type="ARBA" id="ARBA00022989"/>
    </source>
</evidence>
<evidence type="ECO:0000256" key="8">
    <source>
        <dbReference type="ARBA" id="ARBA00022692"/>
    </source>
</evidence>
<feature type="transmembrane region" description="Helical" evidence="13">
    <location>
        <begin position="156"/>
        <end position="174"/>
    </location>
</feature>
<comment type="subcellular location">
    <subcellularLocation>
        <location evidence="1 13">Endoplasmic reticulum membrane</location>
        <topology evidence="1 13">Multi-pass membrane protein</topology>
    </subcellularLocation>
</comment>
<keyword evidence="11 13" id="KW-0472">Membrane</keyword>
<feature type="transmembrane region" description="Helical" evidence="13">
    <location>
        <begin position="113"/>
        <end position="135"/>
    </location>
</feature>
<evidence type="ECO:0000256" key="11">
    <source>
        <dbReference type="ARBA" id="ARBA00023136"/>
    </source>
</evidence>
<dbReference type="GO" id="GO:0004376">
    <property type="term" value="F:GPI mannosyltransferase activity"/>
    <property type="evidence" value="ECO:0007669"/>
    <property type="project" value="InterPro"/>
</dbReference>
<evidence type="ECO:0000256" key="9">
    <source>
        <dbReference type="ARBA" id="ARBA00022824"/>
    </source>
</evidence>
<evidence type="ECO:0000256" key="5">
    <source>
        <dbReference type="ARBA" id="ARBA00022502"/>
    </source>
</evidence>
<dbReference type="Proteomes" id="UP000054485">
    <property type="component" value="Unassembled WGS sequence"/>
</dbReference>
<accession>A0A0D0C2X0</accession>
<dbReference type="GO" id="GO:0005789">
    <property type="term" value="C:endoplasmic reticulum membrane"/>
    <property type="evidence" value="ECO:0007669"/>
    <property type="project" value="UniProtKB-SubCell"/>
</dbReference>
<feature type="transmembrane region" description="Helical" evidence="13">
    <location>
        <begin position="330"/>
        <end position="356"/>
    </location>
</feature>
<dbReference type="InParanoid" id="A0A0D0C2X0"/>
<evidence type="ECO:0000256" key="13">
    <source>
        <dbReference type="RuleBase" id="RU365064"/>
    </source>
</evidence>
<keyword evidence="7 13" id="KW-0808">Transferase</keyword>
<feature type="transmembrane region" description="Helical" evidence="13">
    <location>
        <begin position="12"/>
        <end position="33"/>
    </location>
</feature>
<protein>
    <recommendedName>
        <fullName evidence="4 13">GPI mannosyltransferase 1</fullName>
        <ecNumber evidence="13">2.4.1.-</ecNumber>
    </recommendedName>
    <alternativeName>
        <fullName evidence="13">GPI mannosyltransferase I</fullName>
    </alternativeName>
</protein>
<dbReference type="HOGENOM" id="CLU_024220_3_1_1"/>
<keyword evidence="6 13" id="KW-0328">Glycosyltransferase</keyword>
<evidence type="ECO:0000256" key="12">
    <source>
        <dbReference type="ARBA" id="ARBA00025399"/>
    </source>
</evidence>
<proteinExistence type="inferred from homology"/>
<dbReference type="EC" id="2.4.1.-" evidence="13"/>
<evidence type="ECO:0000256" key="1">
    <source>
        <dbReference type="ARBA" id="ARBA00004477"/>
    </source>
</evidence>
<comment type="pathway">
    <text evidence="2 13">Glycolipid biosynthesis; glycosylphosphatidylinositol-anchor biosynthesis.</text>
</comment>
<sequence>MQRSTSAKWQDRIPGFYTLLVISAVLRVVLILYSEWHDAHSMVKYTDIDYRVFSDAARFVLYPDLQGNVAKGPLAPLFFTVGDPYTRKTYRYTPLLAILLLPNEWLHPSFGKYLFATCDLINGALIYQILMLHILPHTKSLAQDVSAKNSKRFMHARATLLAATHLLNPFVFTISTRGSSEAILCTFALLTLFYALERRQNAAAIMLGLSAHWKIYPIIYGVSCVSAITLQQVNGKGRDFVYLRRLVGRQVLCFALLSAGTFIILGAICYAMWGYPFLYEAYIYHTDRRDHRHNFSPYFYLIYLTDSSSGGTSADLSIWRQLLRSPFTSLIPQLTLSLGTGLVLGQLSAGLPFVWFVQTFTFVLFNRVCTSQYFIWYTLFIPLLVPHINLSWKKWVMCGAVWMGTQALWLAEAYKLEFLGENVFFGLWVRSLVYVVGHTWVLGAIISGYTPFISCNQHTQERLT</sequence>
<dbReference type="PANTHER" id="PTHR12886:SF0">
    <property type="entry name" value="GPI MANNOSYLTRANSFERASE 1"/>
    <property type="match status" value="1"/>
</dbReference>
<keyword evidence="9 13" id="KW-0256">Endoplasmic reticulum</keyword>
<dbReference type="STRING" id="930992.A0A0D0C2X0"/>
<gene>
    <name evidence="14" type="ORF">CY34DRAFT_797202</name>
</gene>
<feature type="transmembrane region" description="Helical" evidence="13">
    <location>
        <begin position="180"/>
        <end position="196"/>
    </location>
</feature>
<dbReference type="FunCoup" id="A0A0D0C2X0">
    <property type="interactions" value="323"/>
</dbReference>
<comment type="similarity">
    <text evidence="3 13">Belongs to the PIGM family.</text>
</comment>
<dbReference type="UniPathway" id="UPA00196"/>